<name>A0A2N0NB12_9GLOM</name>
<reference evidence="1 2" key="1">
    <citation type="submission" date="2016-04" db="EMBL/GenBank/DDBJ databases">
        <title>Genome analyses suggest a sexual origin of heterokaryosis in a supposedly ancient asexual fungus.</title>
        <authorList>
            <person name="Ropars J."/>
            <person name="Sedzielewska K."/>
            <person name="Noel J."/>
            <person name="Charron P."/>
            <person name="Farinelli L."/>
            <person name="Marton T."/>
            <person name="Kruger M."/>
            <person name="Pelin A."/>
            <person name="Brachmann A."/>
            <person name="Corradi N."/>
        </authorList>
    </citation>
    <scope>NUCLEOTIDE SEQUENCE [LARGE SCALE GENOMIC DNA]</scope>
    <source>
        <strain evidence="1 2">A5</strain>
    </source>
</reference>
<dbReference type="VEuPathDB" id="FungiDB:RhiirA1_473986"/>
<protein>
    <recommendedName>
        <fullName evidence="3">Serine-threonine/tyrosine-protein kinase catalytic domain-containing protein</fullName>
    </recommendedName>
</protein>
<organism evidence="1 2">
    <name type="scientific">Rhizophagus irregularis</name>
    <dbReference type="NCBI Taxonomy" id="588596"/>
    <lineage>
        <taxon>Eukaryota</taxon>
        <taxon>Fungi</taxon>
        <taxon>Fungi incertae sedis</taxon>
        <taxon>Mucoromycota</taxon>
        <taxon>Glomeromycotina</taxon>
        <taxon>Glomeromycetes</taxon>
        <taxon>Glomerales</taxon>
        <taxon>Glomeraceae</taxon>
        <taxon>Rhizophagus</taxon>
    </lineage>
</organism>
<evidence type="ECO:0008006" key="3">
    <source>
        <dbReference type="Google" id="ProtNLM"/>
    </source>
</evidence>
<proteinExistence type="predicted"/>
<dbReference type="EMBL" id="LLXJ01013921">
    <property type="protein sequence ID" value="PKB91751.1"/>
    <property type="molecule type" value="Genomic_DNA"/>
</dbReference>
<dbReference type="AlphaFoldDB" id="A0A2N0NB12"/>
<evidence type="ECO:0000313" key="1">
    <source>
        <dbReference type="EMBL" id="PKB91751.1"/>
    </source>
</evidence>
<dbReference type="VEuPathDB" id="FungiDB:RhiirFUN_021281"/>
<comment type="caution">
    <text evidence="1">The sequence shown here is derived from an EMBL/GenBank/DDBJ whole genome shotgun (WGS) entry which is preliminary data.</text>
</comment>
<sequence length="105" mass="12395">MEQCWDADLTKRPDINTLFNKIKHIYKSYFQNENDVEQQTIYVPTINNSQLCTSSSVSHSFSNSIYRNSSNEAYNLRDLLSKQNLTKDYYSIQFDYDLQDGSITW</sequence>
<evidence type="ECO:0000313" key="2">
    <source>
        <dbReference type="Proteomes" id="UP000232722"/>
    </source>
</evidence>
<gene>
    <name evidence="1" type="ORF">RhiirA5_447691</name>
</gene>
<reference evidence="1 2" key="2">
    <citation type="submission" date="2017-09" db="EMBL/GenBank/DDBJ databases">
        <title>Extensive intraspecific genome diversity in a model arbuscular mycorrhizal fungus.</title>
        <authorList>
            <person name="Chen E.C."/>
            <person name="Morin E."/>
            <person name="Beaudet D."/>
            <person name="Noel J."/>
            <person name="Ndikumana S."/>
            <person name="Charron P."/>
            <person name="St-Onge C."/>
            <person name="Giorgi J."/>
            <person name="Grigoriev I.V."/>
            <person name="Roux C."/>
            <person name="Martin F.M."/>
            <person name="Corradi N."/>
        </authorList>
    </citation>
    <scope>NUCLEOTIDE SEQUENCE [LARGE SCALE GENOMIC DNA]</scope>
    <source>
        <strain evidence="1 2">A5</strain>
    </source>
</reference>
<accession>A0A2N0NB12</accession>
<dbReference type="VEuPathDB" id="FungiDB:FUN_009490"/>
<dbReference type="Proteomes" id="UP000232722">
    <property type="component" value="Unassembled WGS sequence"/>
</dbReference>